<dbReference type="InterPro" id="IPR010028">
    <property type="entry name" value="Acid_phosphatase_pln"/>
</dbReference>
<dbReference type="CDD" id="cd07535">
    <property type="entry name" value="HAD_VSP"/>
    <property type="match status" value="1"/>
</dbReference>
<evidence type="ECO:0000313" key="2">
    <source>
        <dbReference type="EMBL" id="CAH2038978.1"/>
    </source>
</evidence>
<accession>A0AAU9RHZ9</accession>
<dbReference type="FunFam" id="3.40.50.1000:FF:000189">
    <property type="entry name" value="Vegetative storage protein 1"/>
    <property type="match status" value="1"/>
</dbReference>
<reference evidence="2 3" key="1">
    <citation type="submission" date="2022-03" db="EMBL/GenBank/DDBJ databases">
        <authorList>
            <person name="Nunn A."/>
            <person name="Chopra R."/>
            <person name="Nunn A."/>
            <person name="Contreras Garrido A."/>
        </authorList>
    </citation>
    <scope>NUCLEOTIDE SEQUENCE [LARGE SCALE GENOMIC DNA]</scope>
</reference>
<dbReference type="InterPro" id="IPR023214">
    <property type="entry name" value="HAD_sf"/>
</dbReference>
<proteinExistence type="predicted"/>
<organism evidence="2 3">
    <name type="scientific">Thlaspi arvense</name>
    <name type="common">Field penny-cress</name>
    <dbReference type="NCBI Taxonomy" id="13288"/>
    <lineage>
        <taxon>Eukaryota</taxon>
        <taxon>Viridiplantae</taxon>
        <taxon>Streptophyta</taxon>
        <taxon>Embryophyta</taxon>
        <taxon>Tracheophyta</taxon>
        <taxon>Spermatophyta</taxon>
        <taxon>Magnoliopsida</taxon>
        <taxon>eudicotyledons</taxon>
        <taxon>Gunneridae</taxon>
        <taxon>Pentapetalae</taxon>
        <taxon>rosids</taxon>
        <taxon>malvids</taxon>
        <taxon>Brassicales</taxon>
        <taxon>Brassicaceae</taxon>
        <taxon>Thlaspideae</taxon>
        <taxon>Thlaspi</taxon>
    </lineage>
</organism>
<protein>
    <recommendedName>
        <fullName evidence="4">Acid phosphatase 1</fullName>
    </recommendedName>
</protein>
<evidence type="ECO:0008006" key="4">
    <source>
        <dbReference type="Google" id="ProtNLM"/>
    </source>
</evidence>
<dbReference type="Gene3D" id="3.40.50.1000">
    <property type="entry name" value="HAD superfamily/HAD-like"/>
    <property type="match status" value="1"/>
</dbReference>
<evidence type="ECO:0000256" key="1">
    <source>
        <dbReference type="ARBA" id="ARBA00022729"/>
    </source>
</evidence>
<dbReference type="Proteomes" id="UP000836841">
    <property type="component" value="Chromosome 1"/>
</dbReference>
<gene>
    <name evidence="2" type="ORF">TAV2_LOCUS2888</name>
</gene>
<dbReference type="NCBIfam" id="TIGR01675">
    <property type="entry name" value="plant-AP"/>
    <property type="match status" value="1"/>
</dbReference>
<keyword evidence="3" id="KW-1185">Reference proteome</keyword>
<dbReference type="Pfam" id="PF03767">
    <property type="entry name" value="Acid_phosphat_B"/>
    <property type="match status" value="1"/>
</dbReference>
<dbReference type="InterPro" id="IPR036412">
    <property type="entry name" value="HAD-like_sf"/>
</dbReference>
<dbReference type="EMBL" id="OU466857">
    <property type="protein sequence ID" value="CAH2038978.1"/>
    <property type="molecule type" value="Genomic_DNA"/>
</dbReference>
<keyword evidence="1" id="KW-0732">Signal</keyword>
<sequence length="309" mass="35365">MASLFDSSATYKILFTLFTHTNTCDQNLKIQKTLLSNMDRSMFLSLALASLLVGVVSARDWNILNQLKGLGSSSGQNGVVSSSGLSTNLKRYCESWRINVEVNNIRNFDVVPQECVSHVEKYMTSSQYEDDVERAVDEVILHFGSMCCSKTKCDGMDAWIFDIDDTLLSTIPYHKKNGFFGGEKLNSTKFEDWIRKRKAPSVPHMVKLYHEIRERGIKIFLISSRKEYLRSATVDNLIQAGYYGWSNLILRGLEDEQKEVKQYKSEKRTWLMSLGYRVWGVMGDQWSSFAGCPLPKRTFKLPNSIYYVA</sequence>
<dbReference type="PANTHER" id="PTHR31284:SF57">
    <property type="entry name" value="ACID PHOSPHATASE"/>
    <property type="match status" value="1"/>
</dbReference>
<dbReference type="SUPFAM" id="SSF56784">
    <property type="entry name" value="HAD-like"/>
    <property type="match status" value="1"/>
</dbReference>
<dbReference type="PANTHER" id="PTHR31284">
    <property type="entry name" value="ACID PHOSPHATASE-LIKE PROTEIN"/>
    <property type="match status" value="1"/>
</dbReference>
<dbReference type="GO" id="GO:0003993">
    <property type="term" value="F:acid phosphatase activity"/>
    <property type="evidence" value="ECO:0007669"/>
    <property type="project" value="InterPro"/>
</dbReference>
<dbReference type="AlphaFoldDB" id="A0AAU9RHZ9"/>
<evidence type="ECO:0000313" key="3">
    <source>
        <dbReference type="Proteomes" id="UP000836841"/>
    </source>
</evidence>
<dbReference type="InterPro" id="IPR005519">
    <property type="entry name" value="Acid_phosphat_B-like"/>
</dbReference>
<name>A0AAU9RHZ9_THLAR</name>